<dbReference type="InterPro" id="IPR015422">
    <property type="entry name" value="PyrdxlP-dep_Trfase_small"/>
</dbReference>
<organism evidence="11 12">
    <name type="scientific">Bacillus infantis</name>
    <dbReference type="NCBI Taxonomy" id="324767"/>
    <lineage>
        <taxon>Bacteria</taxon>
        <taxon>Bacillati</taxon>
        <taxon>Bacillota</taxon>
        <taxon>Bacilli</taxon>
        <taxon>Bacillales</taxon>
        <taxon>Bacillaceae</taxon>
        <taxon>Bacillus</taxon>
    </lineage>
</organism>
<evidence type="ECO:0000259" key="10">
    <source>
        <dbReference type="Pfam" id="PF00155"/>
    </source>
</evidence>
<dbReference type="SUPFAM" id="SSF53383">
    <property type="entry name" value="PLP-dependent transferases"/>
    <property type="match status" value="1"/>
</dbReference>
<evidence type="ECO:0000256" key="4">
    <source>
        <dbReference type="ARBA" id="ARBA00022576"/>
    </source>
</evidence>
<dbReference type="InterPro" id="IPR050106">
    <property type="entry name" value="HistidinolP_aminotransfase"/>
</dbReference>
<dbReference type="HAMAP" id="MF_01023">
    <property type="entry name" value="HisC_aminotrans_2"/>
    <property type="match status" value="1"/>
</dbReference>
<keyword evidence="7 9" id="KW-0368">Histidine biosynthesis</keyword>
<keyword evidence="9" id="KW-0028">Amino-acid biosynthesis</keyword>
<dbReference type="PANTHER" id="PTHR43643">
    <property type="entry name" value="HISTIDINOL-PHOSPHATE AMINOTRANSFERASE 2"/>
    <property type="match status" value="1"/>
</dbReference>
<dbReference type="Proteomes" id="UP000322139">
    <property type="component" value="Unassembled WGS sequence"/>
</dbReference>
<dbReference type="EC" id="2.6.1.9" evidence="9"/>
<evidence type="ECO:0000256" key="8">
    <source>
        <dbReference type="ARBA" id="ARBA00047481"/>
    </source>
</evidence>
<evidence type="ECO:0000256" key="2">
    <source>
        <dbReference type="ARBA" id="ARBA00005011"/>
    </source>
</evidence>
<evidence type="ECO:0000313" key="12">
    <source>
        <dbReference type="Proteomes" id="UP000322139"/>
    </source>
</evidence>
<evidence type="ECO:0000256" key="1">
    <source>
        <dbReference type="ARBA" id="ARBA00001933"/>
    </source>
</evidence>
<sequence length="363" mass="40138">MDRILTKESIRGITPYPLGMTPGELKEKYKLSRIRSLADNENAYGCSKLVSLALSKQAGNLFRYPDGACSAIKRTLGTFLNLPPEFIAIGNGSEELIRLLARAYINAGDEAIMADLTFPRYKANVVIEGGKAVEVPLKDAVHDLVEMGSRISSRTKMIFICNPNNPTGTAVSKEAIQQFISSVPAHILIVLDEAYYEYMDHEIRTEAEKLLTFHDNVAVLRTFSKAYGLAGLRAGYGMMHPSIIAELDKVREVFNVNALSQAAAIAALEDQYFVRMSAEKNRTERERMRGRIEELGFMCYASEANFLFIQGALAEKLLESGIIVRKFTHASFQGEAVRLTIGTEEDNDAVLEAIGQAVSGRRV</sequence>
<dbReference type="InterPro" id="IPR015424">
    <property type="entry name" value="PyrdxlP-dep_Trfase"/>
</dbReference>
<dbReference type="Gene3D" id="3.90.1150.10">
    <property type="entry name" value="Aspartate Aminotransferase, domain 1"/>
    <property type="match status" value="1"/>
</dbReference>
<dbReference type="Pfam" id="PF00155">
    <property type="entry name" value="Aminotran_1_2"/>
    <property type="match status" value="1"/>
</dbReference>
<comment type="caution">
    <text evidence="11">The sequence shown here is derived from an EMBL/GenBank/DDBJ whole genome shotgun (WGS) entry which is preliminary data.</text>
</comment>
<dbReference type="PROSITE" id="PS00599">
    <property type="entry name" value="AA_TRANSFER_CLASS_2"/>
    <property type="match status" value="1"/>
</dbReference>
<dbReference type="RefSeq" id="WP_148975301.1">
    <property type="nucleotide sequence ID" value="NZ_JBNIKU010000006.1"/>
</dbReference>
<dbReference type="UniPathway" id="UPA00031">
    <property type="reaction ID" value="UER00012"/>
</dbReference>
<protein>
    <recommendedName>
        <fullName evidence="9">Histidinol-phosphate aminotransferase</fullName>
        <ecNumber evidence="9">2.6.1.9</ecNumber>
    </recommendedName>
    <alternativeName>
        <fullName evidence="9">Imidazole acetol-phosphate transaminase</fullName>
    </alternativeName>
</protein>
<evidence type="ECO:0000256" key="9">
    <source>
        <dbReference type="HAMAP-Rule" id="MF_01023"/>
    </source>
</evidence>
<dbReference type="InterPro" id="IPR004839">
    <property type="entry name" value="Aminotransferase_I/II_large"/>
</dbReference>
<dbReference type="NCBIfam" id="TIGR01141">
    <property type="entry name" value="hisC"/>
    <property type="match status" value="1"/>
</dbReference>
<dbReference type="GO" id="GO:0000105">
    <property type="term" value="P:L-histidine biosynthetic process"/>
    <property type="evidence" value="ECO:0007669"/>
    <property type="project" value="UniProtKB-UniRule"/>
</dbReference>
<keyword evidence="4 9" id="KW-0032">Aminotransferase</keyword>
<dbReference type="CDD" id="cd00609">
    <property type="entry name" value="AAT_like"/>
    <property type="match status" value="1"/>
</dbReference>
<dbReference type="PANTHER" id="PTHR43643:SF3">
    <property type="entry name" value="HISTIDINOL-PHOSPHATE AMINOTRANSFERASE"/>
    <property type="match status" value="1"/>
</dbReference>
<proteinExistence type="inferred from homology"/>
<feature type="modified residue" description="N6-(pyridoxal phosphate)lysine" evidence="9">
    <location>
        <position position="225"/>
    </location>
</feature>
<evidence type="ECO:0000256" key="3">
    <source>
        <dbReference type="ARBA" id="ARBA00011738"/>
    </source>
</evidence>
<accession>A0A5D4RE21</accession>
<name>A0A5D4RE21_9BACI</name>
<reference evidence="11 12" key="1">
    <citation type="submission" date="2019-08" db="EMBL/GenBank/DDBJ databases">
        <title>Bacillus genomes from the desert of Cuatro Cienegas, Coahuila.</title>
        <authorList>
            <person name="Olmedo-Alvarez G."/>
        </authorList>
    </citation>
    <scope>NUCLEOTIDE SEQUENCE [LARGE SCALE GENOMIC DNA]</scope>
    <source>
        <strain evidence="11 12">CH446_14T</strain>
    </source>
</reference>
<evidence type="ECO:0000256" key="7">
    <source>
        <dbReference type="ARBA" id="ARBA00023102"/>
    </source>
</evidence>
<comment type="pathway">
    <text evidence="2 9">Amino-acid biosynthesis; L-histidine biosynthesis; L-histidine from 5-phospho-alpha-D-ribose 1-diphosphate: step 7/9.</text>
</comment>
<keyword evidence="5 9" id="KW-0808">Transferase</keyword>
<keyword evidence="6 9" id="KW-0663">Pyridoxal phosphate</keyword>
<dbReference type="InterPro" id="IPR001917">
    <property type="entry name" value="Aminotrans_II_pyridoxalP_BS"/>
</dbReference>
<feature type="domain" description="Aminotransferase class I/classII large" evidence="10">
    <location>
        <begin position="37"/>
        <end position="354"/>
    </location>
</feature>
<evidence type="ECO:0000313" key="11">
    <source>
        <dbReference type="EMBL" id="TYS47988.1"/>
    </source>
</evidence>
<evidence type="ECO:0000256" key="6">
    <source>
        <dbReference type="ARBA" id="ARBA00022898"/>
    </source>
</evidence>
<dbReference type="InterPro" id="IPR015421">
    <property type="entry name" value="PyrdxlP-dep_Trfase_major"/>
</dbReference>
<dbReference type="GO" id="GO:0030170">
    <property type="term" value="F:pyridoxal phosphate binding"/>
    <property type="evidence" value="ECO:0007669"/>
    <property type="project" value="InterPro"/>
</dbReference>
<evidence type="ECO:0000256" key="5">
    <source>
        <dbReference type="ARBA" id="ARBA00022679"/>
    </source>
</evidence>
<comment type="cofactor">
    <cofactor evidence="1 9">
        <name>pyridoxal 5'-phosphate</name>
        <dbReference type="ChEBI" id="CHEBI:597326"/>
    </cofactor>
</comment>
<comment type="catalytic activity">
    <reaction evidence="8 9">
        <text>L-histidinol phosphate + 2-oxoglutarate = 3-(imidazol-4-yl)-2-oxopropyl phosphate + L-glutamate</text>
        <dbReference type="Rhea" id="RHEA:23744"/>
        <dbReference type="ChEBI" id="CHEBI:16810"/>
        <dbReference type="ChEBI" id="CHEBI:29985"/>
        <dbReference type="ChEBI" id="CHEBI:57766"/>
        <dbReference type="ChEBI" id="CHEBI:57980"/>
        <dbReference type="EC" id="2.6.1.9"/>
    </reaction>
</comment>
<dbReference type="InterPro" id="IPR005861">
    <property type="entry name" value="HisP_aminotrans"/>
</dbReference>
<dbReference type="AlphaFoldDB" id="A0A5D4RE21"/>
<dbReference type="EMBL" id="VTER01000006">
    <property type="protein sequence ID" value="TYS47988.1"/>
    <property type="molecule type" value="Genomic_DNA"/>
</dbReference>
<dbReference type="Gene3D" id="3.40.640.10">
    <property type="entry name" value="Type I PLP-dependent aspartate aminotransferase-like (Major domain)"/>
    <property type="match status" value="1"/>
</dbReference>
<comment type="subunit">
    <text evidence="3 9">Homodimer.</text>
</comment>
<gene>
    <name evidence="9 11" type="primary">hisC</name>
    <name evidence="11" type="ORF">FZD51_13795</name>
</gene>
<comment type="similarity">
    <text evidence="9">Belongs to the class-II pyridoxal-phosphate-dependent aminotransferase family. Histidinol-phosphate aminotransferase subfamily.</text>
</comment>
<dbReference type="GO" id="GO:0004400">
    <property type="term" value="F:histidinol-phosphate transaminase activity"/>
    <property type="evidence" value="ECO:0007669"/>
    <property type="project" value="UniProtKB-UniRule"/>
</dbReference>